<dbReference type="GO" id="GO:0032993">
    <property type="term" value="C:protein-DNA complex"/>
    <property type="evidence" value="ECO:0007669"/>
    <property type="project" value="TreeGrafter"/>
</dbReference>
<evidence type="ECO:0000313" key="9">
    <source>
        <dbReference type="EMBL" id="GBG11110.1"/>
    </source>
</evidence>
<dbReference type="InterPro" id="IPR016032">
    <property type="entry name" value="Sig_transdc_resp-reg_C-effctor"/>
</dbReference>
<dbReference type="GO" id="GO:0000976">
    <property type="term" value="F:transcription cis-regulatory region binding"/>
    <property type="evidence" value="ECO:0007669"/>
    <property type="project" value="TreeGrafter"/>
</dbReference>
<keyword evidence="10" id="KW-1185">Reference proteome</keyword>
<keyword evidence="2" id="KW-0597">Phosphoprotein</keyword>
<sequence>MGSKRLSVENILDYGRIQLNLTAREVVIDGENVMLTPKEYELLTLFAEHPRQVFSYEQLLQKFWESVGDKHTVRVHIGRLRDKIESDPDKPRHLVNVWGVGYRFEGG</sequence>
<dbReference type="GO" id="GO:0005829">
    <property type="term" value="C:cytosol"/>
    <property type="evidence" value="ECO:0007669"/>
    <property type="project" value="TreeGrafter"/>
</dbReference>
<keyword evidence="5 7" id="KW-0238">DNA-binding</keyword>
<dbReference type="SUPFAM" id="SSF46894">
    <property type="entry name" value="C-terminal effector domain of the bipartite response regulators"/>
    <property type="match status" value="1"/>
</dbReference>
<name>A0A2R5EWS6_9BACL</name>
<evidence type="ECO:0000313" key="10">
    <source>
        <dbReference type="Proteomes" id="UP000245202"/>
    </source>
</evidence>
<evidence type="ECO:0000256" key="2">
    <source>
        <dbReference type="ARBA" id="ARBA00022553"/>
    </source>
</evidence>
<dbReference type="InterPro" id="IPR036388">
    <property type="entry name" value="WH-like_DNA-bd_sf"/>
</dbReference>
<dbReference type="GO" id="GO:0000156">
    <property type="term" value="F:phosphorelay response regulator activity"/>
    <property type="evidence" value="ECO:0007669"/>
    <property type="project" value="TreeGrafter"/>
</dbReference>
<protein>
    <submittedName>
        <fullName evidence="9">Putative DNA-binding response regulator</fullName>
    </submittedName>
</protein>
<evidence type="ECO:0000259" key="8">
    <source>
        <dbReference type="PROSITE" id="PS51755"/>
    </source>
</evidence>
<dbReference type="SMART" id="SM00862">
    <property type="entry name" value="Trans_reg_C"/>
    <property type="match status" value="1"/>
</dbReference>
<dbReference type="PANTHER" id="PTHR48111:SF40">
    <property type="entry name" value="PHOSPHATE REGULON TRANSCRIPTIONAL REGULATORY PROTEIN PHOB"/>
    <property type="match status" value="1"/>
</dbReference>
<dbReference type="InterPro" id="IPR001867">
    <property type="entry name" value="OmpR/PhoB-type_DNA-bd"/>
</dbReference>
<dbReference type="AlphaFoldDB" id="A0A2R5EWS6"/>
<dbReference type="CDD" id="cd00383">
    <property type="entry name" value="trans_reg_C"/>
    <property type="match status" value="1"/>
</dbReference>
<dbReference type="PROSITE" id="PS51755">
    <property type="entry name" value="OMPR_PHOB"/>
    <property type="match status" value="1"/>
</dbReference>
<feature type="DNA-binding region" description="OmpR/PhoB-type" evidence="7">
    <location>
        <begin position="9"/>
        <end position="106"/>
    </location>
</feature>
<proteinExistence type="predicted"/>
<reference evidence="9 10" key="1">
    <citation type="submission" date="2017-08" db="EMBL/GenBank/DDBJ databases">
        <title>Substantial Increase in Enzyme Production by Combined Drug-Resistance Mutations in Paenibacillus agaridevorans.</title>
        <authorList>
            <person name="Tanaka Y."/>
            <person name="Funane K."/>
            <person name="Hosaka T."/>
            <person name="Shiwa Y."/>
            <person name="Fujita N."/>
            <person name="Miyazaki T."/>
            <person name="Yoshikawa H."/>
            <person name="Murakami K."/>
            <person name="Kasahara K."/>
            <person name="Inaoka T."/>
            <person name="Hiraga Y."/>
            <person name="Ochi K."/>
        </authorList>
    </citation>
    <scope>NUCLEOTIDE SEQUENCE [LARGE SCALE GENOMIC DNA]</scope>
    <source>
        <strain evidence="9 10">T-3040</strain>
    </source>
</reference>
<dbReference type="EMBL" id="BDQX01000381">
    <property type="protein sequence ID" value="GBG11110.1"/>
    <property type="molecule type" value="Genomic_DNA"/>
</dbReference>
<evidence type="ECO:0000256" key="6">
    <source>
        <dbReference type="ARBA" id="ARBA00023163"/>
    </source>
</evidence>
<keyword evidence="3" id="KW-0902">Two-component regulatory system</keyword>
<feature type="domain" description="OmpR/PhoB-type" evidence="8">
    <location>
        <begin position="9"/>
        <end position="106"/>
    </location>
</feature>
<evidence type="ECO:0000256" key="7">
    <source>
        <dbReference type="PROSITE-ProRule" id="PRU01091"/>
    </source>
</evidence>
<comment type="caution">
    <text evidence="9">The sequence shown here is derived from an EMBL/GenBank/DDBJ whole genome shotgun (WGS) entry which is preliminary data.</text>
</comment>
<dbReference type="PANTHER" id="PTHR48111">
    <property type="entry name" value="REGULATOR OF RPOS"/>
    <property type="match status" value="1"/>
</dbReference>
<dbReference type="InterPro" id="IPR039420">
    <property type="entry name" value="WalR-like"/>
</dbReference>
<evidence type="ECO:0000256" key="1">
    <source>
        <dbReference type="ARBA" id="ARBA00004496"/>
    </source>
</evidence>
<evidence type="ECO:0000256" key="4">
    <source>
        <dbReference type="ARBA" id="ARBA00023015"/>
    </source>
</evidence>
<dbReference type="Gene3D" id="1.10.10.10">
    <property type="entry name" value="Winged helix-like DNA-binding domain superfamily/Winged helix DNA-binding domain"/>
    <property type="match status" value="1"/>
</dbReference>
<gene>
    <name evidence="9" type="ORF">PAT3040_05894</name>
</gene>
<keyword evidence="4" id="KW-0805">Transcription regulation</keyword>
<dbReference type="FunFam" id="1.10.10.10:FF:000018">
    <property type="entry name" value="DNA-binding response regulator ResD"/>
    <property type="match status" value="1"/>
</dbReference>
<keyword evidence="6" id="KW-0804">Transcription</keyword>
<organism evidence="9 10">
    <name type="scientific">Paenibacillus agaridevorans</name>
    <dbReference type="NCBI Taxonomy" id="171404"/>
    <lineage>
        <taxon>Bacteria</taxon>
        <taxon>Bacillati</taxon>
        <taxon>Bacillota</taxon>
        <taxon>Bacilli</taxon>
        <taxon>Bacillales</taxon>
        <taxon>Paenibacillaceae</taxon>
        <taxon>Paenibacillus</taxon>
    </lineage>
</organism>
<evidence type="ECO:0000256" key="5">
    <source>
        <dbReference type="ARBA" id="ARBA00023125"/>
    </source>
</evidence>
<comment type="subcellular location">
    <subcellularLocation>
        <location evidence="1">Cytoplasm</location>
    </subcellularLocation>
</comment>
<dbReference type="Proteomes" id="UP000245202">
    <property type="component" value="Unassembled WGS sequence"/>
</dbReference>
<dbReference type="Pfam" id="PF00486">
    <property type="entry name" value="Trans_reg_C"/>
    <property type="match status" value="1"/>
</dbReference>
<evidence type="ECO:0000256" key="3">
    <source>
        <dbReference type="ARBA" id="ARBA00023012"/>
    </source>
</evidence>
<dbReference type="GO" id="GO:0006355">
    <property type="term" value="P:regulation of DNA-templated transcription"/>
    <property type="evidence" value="ECO:0007669"/>
    <property type="project" value="InterPro"/>
</dbReference>
<accession>A0A2R5EWS6</accession>